<proteinExistence type="predicted"/>
<protein>
    <submittedName>
        <fullName evidence="1">Putative secreted protein</fullName>
    </submittedName>
</protein>
<dbReference type="AlphaFoldDB" id="A0A2M4B7B9"/>
<name>A0A2M4B7B9_9DIPT</name>
<reference evidence="1" key="1">
    <citation type="submission" date="2018-01" db="EMBL/GenBank/DDBJ databases">
        <title>An insight into the sialome of Amazonian anophelines.</title>
        <authorList>
            <person name="Ribeiro J.M."/>
            <person name="Scarpassa V."/>
            <person name="Calvo E."/>
        </authorList>
    </citation>
    <scope>NUCLEOTIDE SEQUENCE</scope>
    <source>
        <tissue evidence="1">Salivary glands</tissue>
    </source>
</reference>
<organism evidence="1">
    <name type="scientific">Anopheles triannulatus</name>
    <dbReference type="NCBI Taxonomy" id="58253"/>
    <lineage>
        <taxon>Eukaryota</taxon>
        <taxon>Metazoa</taxon>
        <taxon>Ecdysozoa</taxon>
        <taxon>Arthropoda</taxon>
        <taxon>Hexapoda</taxon>
        <taxon>Insecta</taxon>
        <taxon>Pterygota</taxon>
        <taxon>Neoptera</taxon>
        <taxon>Endopterygota</taxon>
        <taxon>Diptera</taxon>
        <taxon>Nematocera</taxon>
        <taxon>Culicoidea</taxon>
        <taxon>Culicidae</taxon>
        <taxon>Anophelinae</taxon>
        <taxon>Anopheles</taxon>
    </lineage>
</organism>
<sequence length="91" mass="9734">MVRRAKAVVVSAAVAEVRSVASTSRAAVRVMRANSSIRAPRARPFRAASSATSASICIPCASTIKPAIGSIVTLCTRRVRAHPVPEYRHHR</sequence>
<dbReference type="EMBL" id="GGFK01015605">
    <property type="protein sequence ID" value="MBW48926.1"/>
    <property type="molecule type" value="Transcribed_RNA"/>
</dbReference>
<accession>A0A2M4B7B9</accession>
<evidence type="ECO:0000313" key="1">
    <source>
        <dbReference type="EMBL" id="MBW48926.1"/>
    </source>
</evidence>